<accession>A0ABD3QWV1</accession>
<comment type="caution">
    <text evidence="3">The sequence shown here is derived from an EMBL/GenBank/DDBJ whole genome shotgun (WGS) entry which is preliminary data.</text>
</comment>
<dbReference type="EMBL" id="JALLAZ020000071">
    <property type="protein sequence ID" value="KAL3804752.1"/>
    <property type="molecule type" value="Genomic_DNA"/>
</dbReference>
<feature type="chain" id="PRO_5044844851" evidence="2">
    <location>
        <begin position="16"/>
        <end position="309"/>
    </location>
</feature>
<evidence type="ECO:0000256" key="1">
    <source>
        <dbReference type="ARBA" id="ARBA00004196"/>
    </source>
</evidence>
<dbReference type="SUPFAM" id="SSF52058">
    <property type="entry name" value="L domain-like"/>
    <property type="match status" value="1"/>
</dbReference>
<evidence type="ECO:0000313" key="4">
    <source>
        <dbReference type="Proteomes" id="UP001530315"/>
    </source>
</evidence>
<keyword evidence="4" id="KW-1185">Reference proteome</keyword>
<feature type="signal peptide" evidence="2">
    <location>
        <begin position="1"/>
        <end position="15"/>
    </location>
</feature>
<evidence type="ECO:0000313" key="3">
    <source>
        <dbReference type="EMBL" id="KAL3804752.1"/>
    </source>
</evidence>
<dbReference type="PANTHER" id="PTHR48059">
    <property type="entry name" value="POLYGALACTURONASE INHIBITOR 1"/>
    <property type="match status" value="1"/>
</dbReference>
<dbReference type="InterPro" id="IPR001611">
    <property type="entry name" value="Leu-rich_rpt"/>
</dbReference>
<proteinExistence type="predicted"/>
<dbReference type="InterPro" id="IPR032675">
    <property type="entry name" value="LRR_dom_sf"/>
</dbReference>
<name>A0ABD3QWV1_9STRA</name>
<dbReference type="AlphaFoldDB" id="A0ABD3QWV1"/>
<keyword evidence="2" id="KW-0732">Signal</keyword>
<dbReference type="Gene3D" id="3.80.10.10">
    <property type="entry name" value="Ribonuclease Inhibitor"/>
    <property type="match status" value="1"/>
</dbReference>
<dbReference type="PANTHER" id="PTHR48059:SF30">
    <property type="entry name" value="OS06G0587000 PROTEIN"/>
    <property type="match status" value="1"/>
</dbReference>
<reference evidence="3 4" key="1">
    <citation type="submission" date="2024-10" db="EMBL/GenBank/DDBJ databases">
        <title>Updated reference genomes for cyclostephanoid diatoms.</title>
        <authorList>
            <person name="Roberts W.R."/>
            <person name="Alverson A.J."/>
        </authorList>
    </citation>
    <scope>NUCLEOTIDE SEQUENCE [LARGE SCALE GENOMIC DNA]</scope>
    <source>
        <strain evidence="3 4">AJA276-08</strain>
    </source>
</reference>
<dbReference type="Pfam" id="PF00560">
    <property type="entry name" value="LRR_1"/>
    <property type="match status" value="2"/>
</dbReference>
<dbReference type="Proteomes" id="UP001530315">
    <property type="component" value="Unassembled WGS sequence"/>
</dbReference>
<organism evidence="3 4">
    <name type="scientific">Stephanodiscus triporus</name>
    <dbReference type="NCBI Taxonomy" id="2934178"/>
    <lineage>
        <taxon>Eukaryota</taxon>
        <taxon>Sar</taxon>
        <taxon>Stramenopiles</taxon>
        <taxon>Ochrophyta</taxon>
        <taxon>Bacillariophyta</taxon>
        <taxon>Coscinodiscophyceae</taxon>
        <taxon>Thalassiosirophycidae</taxon>
        <taxon>Stephanodiscales</taxon>
        <taxon>Stephanodiscaceae</taxon>
        <taxon>Stephanodiscus</taxon>
    </lineage>
</organism>
<sequence>MFCLALLVFYGAVQKMFPVDDSEEESASKGDAAGGWVNRPVVSSSGSMKDGWNAPVVTHYHERPQSHSASNTIDAVLEMRESDLLMVLSPLVYVPSHPRPEYEKYQRESDNDDIDASVYSEDILYDKQTPHGMAFDFMLNRDKRPISDELQVIQRFVLTLLFFATGGKDESLSPPESYGERSSGWDSNLAHFLTGLHECHWVKKSVEDQFWAVLSIENGNDRRVGVTKCNSDMEVTEIRLADLNLIGFVPEEIKWLQSLESLDMQNNHLFGPIPVGLGELDALRYLSLDGNNFTGTIPDVFHDLSKLGT</sequence>
<gene>
    <name evidence="3" type="ORF">ACHAW5_007985</name>
</gene>
<protein>
    <submittedName>
        <fullName evidence="3">Uncharacterized protein</fullName>
    </submittedName>
</protein>
<dbReference type="InterPro" id="IPR051848">
    <property type="entry name" value="PGIP"/>
</dbReference>
<evidence type="ECO:0000256" key="2">
    <source>
        <dbReference type="SAM" id="SignalP"/>
    </source>
</evidence>
<comment type="subcellular location">
    <subcellularLocation>
        <location evidence="1">Cell envelope</location>
    </subcellularLocation>
</comment>